<sequence>MMHKSLILVYLLGFIHNAYACSAERPGLSRRDVPAGGKCGPSAGNAGVCGTGASFCSSPDCQLSFGPACDGNQVPPGSDTSRVPRPRFGTVPYGVSLSHCTAGTNGKVALTFDDGPYIYTSELLDLLKKNNVRATFFVVGNNGGKGQVEQGSYPAIIQRMYRDGHQIGSHSWSHQDLGAITPQQRRDQISRNEVALVDILGFFPTYFRPPYTSCPDGCVKDLSDLGYHIVNYDIDTKDYQGDYNYARNIYSSILSQHSPASSSWITLAHDIQPNTVQSFAQYMVDQAKKLGYELVPLGQCLGDPEANWYRNPTSGEPWGAEAASAGSVSAALKLDSSSSTVPKSSTKPGTTRALTADPTPTPISGSSNFGMGTGNTPTVSGLQAAAPTSSPEVTHTSDGTFHARVSILTLIMGSVLALAMFFS</sequence>
<feature type="region of interest" description="Disordered" evidence="7">
    <location>
        <begin position="337"/>
        <end position="397"/>
    </location>
</feature>
<dbReference type="RefSeq" id="XP_066701818.1">
    <property type="nucleotide sequence ID" value="XM_066841956.1"/>
</dbReference>
<dbReference type="EMBL" id="JAQQWE010000004">
    <property type="protein sequence ID" value="KAK7956512.1"/>
    <property type="molecule type" value="Genomic_DNA"/>
</dbReference>
<keyword evidence="5" id="KW-0119">Carbohydrate metabolism</keyword>
<keyword evidence="6" id="KW-0170">Cobalt</keyword>
<evidence type="ECO:0000256" key="1">
    <source>
        <dbReference type="ARBA" id="ARBA00001941"/>
    </source>
</evidence>
<dbReference type="Proteomes" id="UP001391051">
    <property type="component" value="Unassembled WGS sequence"/>
</dbReference>
<feature type="domain" description="NodB homology" evidence="10">
    <location>
        <begin position="106"/>
        <end position="295"/>
    </location>
</feature>
<reference evidence="11 12" key="1">
    <citation type="submission" date="2023-01" db="EMBL/GenBank/DDBJ databases">
        <title>Analysis of 21 Apiospora genomes using comparative genomics revels a genus with tremendous synthesis potential of carbohydrate active enzymes and secondary metabolites.</title>
        <authorList>
            <person name="Sorensen T."/>
        </authorList>
    </citation>
    <scope>NUCLEOTIDE SEQUENCE [LARGE SCALE GENOMIC DNA]</scope>
    <source>
        <strain evidence="11 12">CBS 24483</strain>
    </source>
</reference>
<feature type="chain" id="PRO_5045280177" evidence="9">
    <location>
        <begin position="21"/>
        <end position="423"/>
    </location>
</feature>
<protein>
    <submittedName>
        <fullName evidence="11">Chitin deacetylase</fullName>
    </submittedName>
</protein>
<gene>
    <name evidence="11" type="ORF">PG986_005734</name>
</gene>
<evidence type="ECO:0000256" key="4">
    <source>
        <dbReference type="ARBA" id="ARBA00022801"/>
    </source>
</evidence>
<name>A0ABR1QIF2_9PEZI</name>
<dbReference type="InterPro" id="IPR002509">
    <property type="entry name" value="NODB_dom"/>
</dbReference>
<dbReference type="Gene3D" id="3.20.20.370">
    <property type="entry name" value="Glycoside hydrolase/deacetylase"/>
    <property type="match status" value="1"/>
</dbReference>
<evidence type="ECO:0000256" key="8">
    <source>
        <dbReference type="SAM" id="Phobius"/>
    </source>
</evidence>
<dbReference type="SUPFAM" id="SSF88713">
    <property type="entry name" value="Glycoside hydrolase/deacetylase"/>
    <property type="match status" value="1"/>
</dbReference>
<dbReference type="CDD" id="cd10951">
    <property type="entry name" value="CE4_ClCDA_like"/>
    <property type="match status" value="1"/>
</dbReference>
<keyword evidence="4" id="KW-0378">Hydrolase</keyword>
<dbReference type="InterPro" id="IPR011330">
    <property type="entry name" value="Glyco_hydro/deAcase_b/a-brl"/>
</dbReference>
<keyword evidence="2" id="KW-0479">Metal-binding</keyword>
<dbReference type="Pfam" id="PF01522">
    <property type="entry name" value="Polysacc_deac_1"/>
    <property type="match status" value="1"/>
</dbReference>
<feature type="signal peptide" evidence="9">
    <location>
        <begin position="1"/>
        <end position="20"/>
    </location>
</feature>
<evidence type="ECO:0000259" key="10">
    <source>
        <dbReference type="PROSITE" id="PS51677"/>
    </source>
</evidence>
<evidence type="ECO:0000256" key="7">
    <source>
        <dbReference type="SAM" id="MobiDB-lite"/>
    </source>
</evidence>
<accession>A0ABR1QIF2</accession>
<feature type="transmembrane region" description="Helical" evidence="8">
    <location>
        <begin position="401"/>
        <end position="422"/>
    </location>
</feature>
<dbReference type="PANTHER" id="PTHR46471">
    <property type="entry name" value="CHITIN DEACETYLASE"/>
    <property type="match status" value="1"/>
</dbReference>
<comment type="caution">
    <text evidence="11">The sequence shown here is derived from an EMBL/GenBank/DDBJ whole genome shotgun (WGS) entry which is preliminary data.</text>
</comment>
<proteinExistence type="predicted"/>
<dbReference type="PANTHER" id="PTHR46471:SF2">
    <property type="entry name" value="CHITIN DEACETYLASE-RELATED"/>
    <property type="match status" value="1"/>
</dbReference>
<comment type="cofactor">
    <cofactor evidence="1">
        <name>Co(2+)</name>
        <dbReference type="ChEBI" id="CHEBI:48828"/>
    </cofactor>
</comment>
<evidence type="ECO:0000256" key="5">
    <source>
        <dbReference type="ARBA" id="ARBA00023277"/>
    </source>
</evidence>
<organism evidence="11 12">
    <name type="scientific">Apiospora aurea</name>
    <dbReference type="NCBI Taxonomy" id="335848"/>
    <lineage>
        <taxon>Eukaryota</taxon>
        <taxon>Fungi</taxon>
        <taxon>Dikarya</taxon>
        <taxon>Ascomycota</taxon>
        <taxon>Pezizomycotina</taxon>
        <taxon>Sordariomycetes</taxon>
        <taxon>Xylariomycetidae</taxon>
        <taxon>Amphisphaeriales</taxon>
        <taxon>Apiosporaceae</taxon>
        <taxon>Apiospora</taxon>
    </lineage>
</organism>
<dbReference type="GeneID" id="92075018"/>
<evidence type="ECO:0000256" key="3">
    <source>
        <dbReference type="ARBA" id="ARBA00022729"/>
    </source>
</evidence>
<keyword evidence="12" id="KW-1185">Reference proteome</keyword>
<evidence type="ECO:0000256" key="6">
    <source>
        <dbReference type="ARBA" id="ARBA00023285"/>
    </source>
</evidence>
<keyword evidence="8" id="KW-0472">Membrane</keyword>
<evidence type="ECO:0000256" key="2">
    <source>
        <dbReference type="ARBA" id="ARBA00022723"/>
    </source>
</evidence>
<feature type="compositionally biased region" description="Polar residues" evidence="7">
    <location>
        <begin position="362"/>
        <end position="397"/>
    </location>
</feature>
<evidence type="ECO:0000313" key="11">
    <source>
        <dbReference type="EMBL" id="KAK7956512.1"/>
    </source>
</evidence>
<feature type="compositionally biased region" description="Low complexity" evidence="7">
    <location>
        <begin position="337"/>
        <end position="351"/>
    </location>
</feature>
<evidence type="ECO:0000256" key="9">
    <source>
        <dbReference type="SAM" id="SignalP"/>
    </source>
</evidence>
<evidence type="ECO:0000313" key="12">
    <source>
        <dbReference type="Proteomes" id="UP001391051"/>
    </source>
</evidence>
<keyword evidence="3 9" id="KW-0732">Signal</keyword>
<keyword evidence="8" id="KW-1133">Transmembrane helix</keyword>
<dbReference type="PROSITE" id="PS51677">
    <property type="entry name" value="NODB"/>
    <property type="match status" value="1"/>
</dbReference>
<keyword evidence="8" id="KW-0812">Transmembrane</keyword>